<organism evidence="2 3">
    <name type="scientific">Gelidibacter algens</name>
    <dbReference type="NCBI Taxonomy" id="49280"/>
    <lineage>
        <taxon>Bacteria</taxon>
        <taxon>Pseudomonadati</taxon>
        <taxon>Bacteroidota</taxon>
        <taxon>Flavobacteriia</taxon>
        <taxon>Flavobacteriales</taxon>
        <taxon>Flavobacteriaceae</taxon>
        <taxon>Gelidibacter</taxon>
    </lineage>
</organism>
<comment type="caution">
    <text evidence="2">The sequence shown here is derived from an EMBL/GenBank/DDBJ whole genome shotgun (WGS) entry which is preliminary data.</text>
</comment>
<evidence type="ECO:0000256" key="1">
    <source>
        <dbReference type="ARBA" id="ARBA00022729"/>
    </source>
</evidence>
<dbReference type="InterPro" id="IPR029046">
    <property type="entry name" value="LolA/LolB/LppX"/>
</dbReference>
<reference evidence="2 3" key="1">
    <citation type="submission" date="2018-06" db="EMBL/GenBank/DDBJ databases">
        <title>Genomic Encyclopedia of Archaeal and Bacterial Type Strains, Phase II (KMG-II): from individual species to whole genera.</title>
        <authorList>
            <person name="Goeker M."/>
        </authorList>
    </citation>
    <scope>NUCLEOTIDE SEQUENCE [LARGE SCALE GENOMIC DNA]</scope>
    <source>
        <strain evidence="2 3">DSM 12408</strain>
    </source>
</reference>
<evidence type="ECO:0000313" key="3">
    <source>
        <dbReference type="Proteomes" id="UP000248987"/>
    </source>
</evidence>
<name>A0A327SDI2_9FLAO</name>
<dbReference type="PANTHER" id="PTHR35869">
    <property type="entry name" value="OUTER-MEMBRANE LIPOPROTEIN CARRIER PROTEIN"/>
    <property type="match status" value="1"/>
</dbReference>
<dbReference type="Proteomes" id="UP000248987">
    <property type="component" value="Unassembled WGS sequence"/>
</dbReference>
<dbReference type="PANTHER" id="PTHR35869:SF1">
    <property type="entry name" value="OUTER-MEMBRANE LIPOPROTEIN CARRIER PROTEIN"/>
    <property type="match status" value="1"/>
</dbReference>
<gene>
    <name evidence="2" type="ORF">LX77_01128</name>
</gene>
<keyword evidence="1" id="KW-0732">Signal</keyword>
<dbReference type="EMBL" id="QLLQ01000003">
    <property type="protein sequence ID" value="RAJ25713.1"/>
    <property type="molecule type" value="Genomic_DNA"/>
</dbReference>
<keyword evidence="2" id="KW-0449">Lipoprotein</keyword>
<evidence type="ECO:0000313" key="2">
    <source>
        <dbReference type="EMBL" id="RAJ25713.1"/>
    </source>
</evidence>
<accession>A0A327SDI2</accession>
<dbReference type="CDD" id="cd16325">
    <property type="entry name" value="LolA"/>
    <property type="match status" value="1"/>
</dbReference>
<dbReference type="SUPFAM" id="SSF89392">
    <property type="entry name" value="Prokaryotic lipoproteins and lipoprotein localization factors"/>
    <property type="match status" value="1"/>
</dbReference>
<dbReference type="InterPro" id="IPR004564">
    <property type="entry name" value="OM_lipoprot_carrier_LolA-like"/>
</dbReference>
<dbReference type="Pfam" id="PF03548">
    <property type="entry name" value="LolA"/>
    <property type="match status" value="1"/>
</dbReference>
<dbReference type="Gene3D" id="2.50.20.10">
    <property type="entry name" value="Lipoprotein localisation LolA/LolB/LppX"/>
    <property type="match status" value="1"/>
</dbReference>
<protein>
    <submittedName>
        <fullName evidence="2">Outer membrane lipoprotein-sorting protein</fullName>
    </submittedName>
</protein>
<dbReference type="AlphaFoldDB" id="A0A327SDI2"/>
<keyword evidence="3" id="KW-1185">Reference proteome</keyword>
<sequence>MNFSMKNRPFILLFAFAVIFGFRGISQSKLSASEQKEFKAKVQKTARNTQTIVSDFTQTKHLSVLDNDISSEGKLVFKAPNLVKWEYLKPYRNSAIFKDDQLLVSNAGKKDKVDLSSNKLFRSLNSLIINSIKGDMFDDSQFDLAYFKSDVGYLVQFVPKDKRMKKFIASFELKFSNATAEVKEVKLIEPNDDYTLITFQNRKVNTKVSEAAFEN</sequence>
<proteinExistence type="predicted"/>